<evidence type="ECO:0000313" key="2">
    <source>
        <dbReference type="Proteomes" id="UP000759537"/>
    </source>
</evidence>
<organism evidence="1 2">
    <name type="scientific">Russula ochroleuca</name>
    <dbReference type="NCBI Taxonomy" id="152965"/>
    <lineage>
        <taxon>Eukaryota</taxon>
        <taxon>Fungi</taxon>
        <taxon>Dikarya</taxon>
        <taxon>Basidiomycota</taxon>
        <taxon>Agaricomycotina</taxon>
        <taxon>Agaricomycetes</taxon>
        <taxon>Russulales</taxon>
        <taxon>Russulaceae</taxon>
        <taxon>Russula</taxon>
    </lineage>
</organism>
<protein>
    <submittedName>
        <fullName evidence="1">Uncharacterized protein</fullName>
    </submittedName>
</protein>
<keyword evidence="2" id="KW-1185">Reference proteome</keyword>
<gene>
    <name evidence="1" type="ORF">DFH94DRAFT_679932</name>
</gene>
<dbReference type="Proteomes" id="UP000759537">
    <property type="component" value="Unassembled WGS sequence"/>
</dbReference>
<evidence type="ECO:0000313" key="1">
    <source>
        <dbReference type="EMBL" id="KAF8483386.1"/>
    </source>
</evidence>
<dbReference type="EMBL" id="WHVB01000004">
    <property type="protein sequence ID" value="KAF8483386.1"/>
    <property type="molecule type" value="Genomic_DNA"/>
</dbReference>
<proteinExistence type="predicted"/>
<reference evidence="1" key="2">
    <citation type="journal article" date="2020" name="Nat. Commun.">
        <title>Large-scale genome sequencing of mycorrhizal fungi provides insights into the early evolution of symbiotic traits.</title>
        <authorList>
            <person name="Miyauchi S."/>
            <person name="Kiss E."/>
            <person name="Kuo A."/>
            <person name="Drula E."/>
            <person name="Kohler A."/>
            <person name="Sanchez-Garcia M."/>
            <person name="Morin E."/>
            <person name="Andreopoulos B."/>
            <person name="Barry K.W."/>
            <person name="Bonito G."/>
            <person name="Buee M."/>
            <person name="Carver A."/>
            <person name="Chen C."/>
            <person name="Cichocki N."/>
            <person name="Clum A."/>
            <person name="Culley D."/>
            <person name="Crous P.W."/>
            <person name="Fauchery L."/>
            <person name="Girlanda M."/>
            <person name="Hayes R.D."/>
            <person name="Keri Z."/>
            <person name="LaButti K."/>
            <person name="Lipzen A."/>
            <person name="Lombard V."/>
            <person name="Magnuson J."/>
            <person name="Maillard F."/>
            <person name="Murat C."/>
            <person name="Nolan M."/>
            <person name="Ohm R.A."/>
            <person name="Pangilinan J."/>
            <person name="Pereira M.F."/>
            <person name="Perotto S."/>
            <person name="Peter M."/>
            <person name="Pfister S."/>
            <person name="Riley R."/>
            <person name="Sitrit Y."/>
            <person name="Stielow J.B."/>
            <person name="Szollosi G."/>
            <person name="Zifcakova L."/>
            <person name="Stursova M."/>
            <person name="Spatafora J.W."/>
            <person name="Tedersoo L."/>
            <person name="Vaario L.M."/>
            <person name="Yamada A."/>
            <person name="Yan M."/>
            <person name="Wang P."/>
            <person name="Xu J."/>
            <person name="Bruns T."/>
            <person name="Baldrian P."/>
            <person name="Vilgalys R."/>
            <person name="Dunand C."/>
            <person name="Henrissat B."/>
            <person name="Grigoriev I.V."/>
            <person name="Hibbett D."/>
            <person name="Nagy L.G."/>
            <person name="Martin F.M."/>
        </authorList>
    </citation>
    <scope>NUCLEOTIDE SEQUENCE</scope>
    <source>
        <strain evidence="1">Prilba</strain>
    </source>
</reference>
<name>A0A9P5N0J1_9AGAM</name>
<comment type="caution">
    <text evidence="1">The sequence shown here is derived from an EMBL/GenBank/DDBJ whole genome shotgun (WGS) entry which is preliminary data.</text>
</comment>
<dbReference type="AlphaFoldDB" id="A0A9P5N0J1"/>
<accession>A0A9P5N0J1</accession>
<reference evidence="1" key="1">
    <citation type="submission" date="2019-10" db="EMBL/GenBank/DDBJ databases">
        <authorList>
            <consortium name="DOE Joint Genome Institute"/>
            <person name="Kuo A."/>
            <person name="Miyauchi S."/>
            <person name="Kiss E."/>
            <person name="Drula E."/>
            <person name="Kohler A."/>
            <person name="Sanchez-Garcia M."/>
            <person name="Andreopoulos B."/>
            <person name="Barry K.W."/>
            <person name="Bonito G."/>
            <person name="Buee M."/>
            <person name="Carver A."/>
            <person name="Chen C."/>
            <person name="Cichocki N."/>
            <person name="Clum A."/>
            <person name="Culley D."/>
            <person name="Crous P.W."/>
            <person name="Fauchery L."/>
            <person name="Girlanda M."/>
            <person name="Hayes R."/>
            <person name="Keri Z."/>
            <person name="LaButti K."/>
            <person name="Lipzen A."/>
            <person name="Lombard V."/>
            <person name="Magnuson J."/>
            <person name="Maillard F."/>
            <person name="Morin E."/>
            <person name="Murat C."/>
            <person name="Nolan M."/>
            <person name="Ohm R."/>
            <person name="Pangilinan J."/>
            <person name="Pereira M."/>
            <person name="Perotto S."/>
            <person name="Peter M."/>
            <person name="Riley R."/>
            <person name="Sitrit Y."/>
            <person name="Stielow B."/>
            <person name="Szollosi G."/>
            <person name="Zifcakova L."/>
            <person name="Stursova M."/>
            <person name="Spatafora J.W."/>
            <person name="Tedersoo L."/>
            <person name="Vaario L.-M."/>
            <person name="Yamada A."/>
            <person name="Yan M."/>
            <person name="Wang P."/>
            <person name="Xu J."/>
            <person name="Bruns T."/>
            <person name="Baldrian P."/>
            <person name="Vilgalys R."/>
            <person name="Henrissat B."/>
            <person name="Grigoriev I.V."/>
            <person name="Hibbett D."/>
            <person name="Nagy L.G."/>
            <person name="Martin F.M."/>
        </authorList>
    </citation>
    <scope>NUCLEOTIDE SEQUENCE</scope>
    <source>
        <strain evidence="1">Prilba</strain>
    </source>
</reference>
<sequence length="206" mass="22675">MQPNILSCSGRCRPMPFPKKFQFWGVNATDDDASTDWRDEDQPGAFKLAFKLGFHGIQYRLQCPVDSVKYSFNTFALWYWYMRALRFPFKRVGSAVTGDVDGPMLDSVVVEVGVIVVSMFTVMPSLLSSPSRVRGKAASRANGGVAPDALIPQCVVLRGSLKEARREIGERSLRSGTVSMGVGQGCERQADLARPISSIFCIVGKK</sequence>